<dbReference type="InterPro" id="IPR002110">
    <property type="entry name" value="Ankyrin_rpt"/>
</dbReference>
<dbReference type="SUPFAM" id="SSF48403">
    <property type="entry name" value="Ankyrin repeat"/>
    <property type="match status" value="1"/>
</dbReference>
<feature type="repeat" description="ANK" evidence="3">
    <location>
        <begin position="113"/>
        <end position="145"/>
    </location>
</feature>
<dbReference type="VEuPathDB" id="FungiDB:NECHADRAFT_81308"/>
<dbReference type="SMART" id="SM00248">
    <property type="entry name" value="ANK"/>
    <property type="match status" value="6"/>
</dbReference>
<dbReference type="InParanoid" id="C7ZKQ7"/>
<keyword evidence="2 3" id="KW-0040">ANK repeat</keyword>
<dbReference type="GeneID" id="9675571"/>
<evidence type="ECO:0000256" key="1">
    <source>
        <dbReference type="ARBA" id="ARBA00022737"/>
    </source>
</evidence>
<evidence type="ECO:0000256" key="2">
    <source>
        <dbReference type="ARBA" id="ARBA00023043"/>
    </source>
</evidence>
<dbReference type="eggNOG" id="KOG4177">
    <property type="taxonomic scope" value="Eukaryota"/>
</dbReference>
<keyword evidence="1" id="KW-0677">Repeat</keyword>
<dbReference type="Pfam" id="PF12796">
    <property type="entry name" value="Ank_2"/>
    <property type="match status" value="1"/>
</dbReference>
<evidence type="ECO:0000313" key="4">
    <source>
        <dbReference type="EMBL" id="EEU35338.1"/>
    </source>
</evidence>
<dbReference type="InterPro" id="IPR036770">
    <property type="entry name" value="Ankyrin_rpt-contain_sf"/>
</dbReference>
<dbReference type="Proteomes" id="UP000005206">
    <property type="component" value="Chromosome 6"/>
</dbReference>
<evidence type="ECO:0000313" key="5">
    <source>
        <dbReference type="Proteomes" id="UP000005206"/>
    </source>
</evidence>
<dbReference type="RefSeq" id="XP_003041051.1">
    <property type="nucleotide sequence ID" value="XM_003041005.1"/>
</dbReference>
<reference evidence="4 5" key="1">
    <citation type="journal article" date="2009" name="PLoS Genet.">
        <title>The genome of Nectria haematococca: contribution of supernumerary chromosomes to gene expansion.</title>
        <authorList>
            <person name="Coleman J.J."/>
            <person name="Rounsley S.D."/>
            <person name="Rodriguez-Carres M."/>
            <person name="Kuo A."/>
            <person name="Wasmann C.C."/>
            <person name="Grimwood J."/>
            <person name="Schmutz J."/>
            <person name="Taga M."/>
            <person name="White G.J."/>
            <person name="Zhou S."/>
            <person name="Schwartz D.C."/>
            <person name="Freitag M."/>
            <person name="Ma L.J."/>
            <person name="Danchin E.G."/>
            <person name="Henrissat B."/>
            <person name="Coutinho P.M."/>
            <person name="Nelson D.R."/>
            <person name="Straney D."/>
            <person name="Napoli C.A."/>
            <person name="Barker B.M."/>
            <person name="Gribskov M."/>
            <person name="Rep M."/>
            <person name="Kroken S."/>
            <person name="Molnar I."/>
            <person name="Rensing C."/>
            <person name="Kennell J.C."/>
            <person name="Zamora J."/>
            <person name="Farman M.L."/>
            <person name="Selker E.U."/>
            <person name="Salamov A."/>
            <person name="Shapiro H."/>
            <person name="Pangilinan J."/>
            <person name="Lindquist E."/>
            <person name="Lamers C."/>
            <person name="Grigoriev I.V."/>
            <person name="Geiser D.M."/>
            <person name="Covert S.F."/>
            <person name="Temporini E."/>
            <person name="Vanetten H.D."/>
        </authorList>
    </citation>
    <scope>NUCLEOTIDE SEQUENCE [LARGE SCALE GENOMIC DNA]</scope>
    <source>
        <strain evidence="5">ATCC MYA-4622 / CBS 123669 / FGSC 9596 / NRRL 45880 / 77-13-4</strain>
    </source>
</reference>
<evidence type="ECO:0000256" key="3">
    <source>
        <dbReference type="PROSITE-ProRule" id="PRU00023"/>
    </source>
</evidence>
<name>C7ZKQ7_FUSV7</name>
<dbReference type="HOGENOM" id="CLU_409972_0_0_1"/>
<dbReference type="OrthoDB" id="341259at2759"/>
<accession>C7ZKQ7</accession>
<gene>
    <name evidence="4" type="ORF">NECHADRAFT_81308</name>
</gene>
<dbReference type="PANTHER" id="PTHR24198:SF165">
    <property type="entry name" value="ANKYRIN REPEAT-CONTAINING PROTEIN-RELATED"/>
    <property type="match status" value="1"/>
</dbReference>
<dbReference type="KEGG" id="nhe:NECHADRAFT_81308"/>
<keyword evidence="5" id="KW-1185">Reference proteome</keyword>
<dbReference type="PRINTS" id="PR01415">
    <property type="entry name" value="ANKYRIN"/>
</dbReference>
<dbReference type="Gene3D" id="1.25.40.20">
    <property type="entry name" value="Ankyrin repeat-containing domain"/>
    <property type="match status" value="2"/>
</dbReference>
<dbReference type="PROSITE" id="PS50297">
    <property type="entry name" value="ANK_REP_REGION"/>
    <property type="match status" value="1"/>
</dbReference>
<dbReference type="PROSITE" id="PS50088">
    <property type="entry name" value="ANK_REPEAT"/>
    <property type="match status" value="1"/>
</dbReference>
<sequence>MSSLYPEDILIEISRYLSFSSLLAWSLTSRAHHETLTRVILHKLGPCQCRPMREWDEGELQSTPRLSRGAVLVWAASRGHVRLARNILSVQKPGPWINTPILSSGHGTSLGSFGMTPLHAAAKGGHAEVVDLLIEYGAGVEATVAGNLRPIHFANNEGVVMTLVRHGSSIHPLGKSTLPPLTYVLTTKPHPSAIQCLLRLGCSPNAATWLGFTAGDAAIQMGNVEALELLLNAGLDATPSVSGNNSLVYRAIYCRQNDPSDLTFRLLELLTGHEASGKGNLSEYSSRWRIDIPSHRDSRLSLRRPIWDVSAHDLERLRDSWTPFLELFPERSSLFISLFLNAKDASIRDEVQDADRYLSMAFSLFDHRASLVFDVHRDSSMLLKYFLSHEDKFPQVFERVCMFLLDRLAGVPISHGQGPVIRSPIHLLFTSGYNFFHTETNAAIALRLLGYFLHLGADPNEPDSKGNTPLALLCQLPFQTNLNHRHRRDCHLEYRDSDGMTPLGRATAILFTPAPSTQWWHRKKTRFASRRADFLEALLELGADIHAVQGTSRDKPLCAGGTPLHFACYDSDPLMLLTLLKHCASNDFDRLTDTGFTPLMLLEAAVKDGVVGETEAKKMEELLLAFVSTKEQKIVRVSQDGTIWLQSDADFYVEAGRGYFKIVLAGLPGS</sequence>
<dbReference type="AlphaFoldDB" id="C7ZKQ7"/>
<dbReference type="PANTHER" id="PTHR24198">
    <property type="entry name" value="ANKYRIN REPEAT AND PROTEIN KINASE DOMAIN-CONTAINING PROTEIN"/>
    <property type="match status" value="1"/>
</dbReference>
<proteinExistence type="predicted"/>
<evidence type="ECO:0008006" key="6">
    <source>
        <dbReference type="Google" id="ProtNLM"/>
    </source>
</evidence>
<organism evidence="4 5">
    <name type="scientific">Fusarium vanettenii (strain ATCC MYA-4622 / CBS 123669 / FGSC 9596 / NRRL 45880 / 77-13-4)</name>
    <name type="common">Fusarium solani subsp. pisi</name>
    <dbReference type="NCBI Taxonomy" id="660122"/>
    <lineage>
        <taxon>Eukaryota</taxon>
        <taxon>Fungi</taxon>
        <taxon>Dikarya</taxon>
        <taxon>Ascomycota</taxon>
        <taxon>Pezizomycotina</taxon>
        <taxon>Sordariomycetes</taxon>
        <taxon>Hypocreomycetidae</taxon>
        <taxon>Hypocreales</taxon>
        <taxon>Nectriaceae</taxon>
        <taxon>Fusarium</taxon>
        <taxon>Fusarium solani species complex</taxon>
        <taxon>Fusarium vanettenii</taxon>
    </lineage>
</organism>
<protein>
    <recommendedName>
        <fullName evidence="6">F-box domain-containing protein</fullName>
    </recommendedName>
</protein>
<dbReference type="EMBL" id="GG698941">
    <property type="protein sequence ID" value="EEU35338.1"/>
    <property type="molecule type" value="Genomic_DNA"/>
</dbReference>